<dbReference type="AlphaFoldDB" id="A0A2U1P9E7"/>
<dbReference type="GO" id="GO:0009506">
    <property type="term" value="C:plasmodesma"/>
    <property type="evidence" value="ECO:0007669"/>
    <property type="project" value="TreeGrafter"/>
</dbReference>
<comment type="caution">
    <text evidence="3">The sequence shown here is derived from an EMBL/GenBank/DDBJ whole genome shotgun (WGS) entry which is preliminary data.</text>
</comment>
<dbReference type="GO" id="GO:0005886">
    <property type="term" value="C:plasma membrane"/>
    <property type="evidence" value="ECO:0007669"/>
    <property type="project" value="TreeGrafter"/>
</dbReference>
<keyword evidence="4" id="KW-1185">Reference proteome</keyword>
<dbReference type="PANTHER" id="PTHR27003">
    <property type="entry name" value="OS07G0166700 PROTEIN"/>
    <property type="match status" value="1"/>
</dbReference>
<keyword evidence="3" id="KW-0808">Transferase</keyword>
<evidence type="ECO:0000313" key="3">
    <source>
        <dbReference type="EMBL" id="PWA82369.1"/>
    </source>
</evidence>
<dbReference type="PANTHER" id="PTHR27003:SF383">
    <property type="entry name" value="TYROSINE-PROTEIN KINASE, NON-RECEPTOR JAK_TYK2-RELATED"/>
    <property type="match status" value="1"/>
</dbReference>
<protein>
    <submittedName>
        <fullName evidence="3">Protein kinase-like domain-containing protein</fullName>
    </submittedName>
</protein>
<feature type="compositionally biased region" description="Polar residues" evidence="1">
    <location>
        <begin position="354"/>
        <end position="365"/>
    </location>
</feature>
<dbReference type="Gene3D" id="1.10.510.10">
    <property type="entry name" value="Transferase(Phosphotransferase) domain 1"/>
    <property type="match status" value="1"/>
</dbReference>
<reference evidence="3 4" key="1">
    <citation type="journal article" date="2018" name="Mol. Plant">
        <title>The genome of Artemisia annua provides insight into the evolution of Asteraceae family and artemisinin biosynthesis.</title>
        <authorList>
            <person name="Shen Q."/>
            <person name="Zhang L."/>
            <person name="Liao Z."/>
            <person name="Wang S."/>
            <person name="Yan T."/>
            <person name="Shi P."/>
            <person name="Liu M."/>
            <person name="Fu X."/>
            <person name="Pan Q."/>
            <person name="Wang Y."/>
            <person name="Lv Z."/>
            <person name="Lu X."/>
            <person name="Zhang F."/>
            <person name="Jiang W."/>
            <person name="Ma Y."/>
            <person name="Chen M."/>
            <person name="Hao X."/>
            <person name="Li L."/>
            <person name="Tang Y."/>
            <person name="Lv G."/>
            <person name="Zhou Y."/>
            <person name="Sun X."/>
            <person name="Brodelius P.E."/>
            <person name="Rose J.K.C."/>
            <person name="Tang K."/>
        </authorList>
    </citation>
    <scope>NUCLEOTIDE SEQUENCE [LARGE SCALE GENOMIC DNA]</scope>
    <source>
        <strain evidence="4">cv. Huhao1</strain>
        <tissue evidence="3">Leaf</tissue>
    </source>
</reference>
<dbReference type="InterPro" id="IPR011009">
    <property type="entry name" value="Kinase-like_dom_sf"/>
</dbReference>
<organism evidence="3 4">
    <name type="scientific">Artemisia annua</name>
    <name type="common">Sweet wormwood</name>
    <dbReference type="NCBI Taxonomy" id="35608"/>
    <lineage>
        <taxon>Eukaryota</taxon>
        <taxon>Viridiplantae</taxon>
        <taxon>Streptophyta</taxon>
        <taxon>Embryophyta</taxon>
        <taxon>Tracheophyta</taxon>
        <taxon>Spermatophyta</taxon>
        <taxon>Magnoliopsida</taxon>
        <taxon>eudicotyledons</taxon>
        <taxon>Gunneridae</taxon>
        <taxon>Pentapetalae</taxon>
        <taxon>asterids</taxon>
        <taxon>campanulids</taxon>
        <taxon>Asterales</taxon>
        <taxon>Asteraceae</taxon>
        <taxon>Asteroideae</taxon>
        <taxon>Anthemideae</taxon>
        <taxon>Artemisiinae</taxon>
        <taxon>Artemisia</taxon>
    </lineage>
</organism>
<dbReference type="InterPro" id="IPR001245">
    <property type="entry name" value="Ser-Thr/Tyr_kinase_cat_dom"/>
</dbReference>
<evidence type="ECO:0000313" key="4">
    <source>
        <dbReference type="Proteomes" id="UP000245207"/>
    </source>
</evidence>
<dbReference type="Proteomes" id="UP000245207">
    <property type="component" value="Unassembled WGS sequence"/>
</dbReference>
<evidence type="ECO:0000259" key="2">
    <source>
        <dbReference type="PROSITE" id="PS50011"/>
    </source>
</evidence>
<name>A0A2U1P9E7_ARTAN</name>
<dbReference type="SUPFAM" id="SSF56112">
    <property type="entry name" value="Protein kinase-like (PK-like)"/>
    <property type="match status" value="1"/>
</dbReference>
<feature type="domain" description="Protein kinase" evidence="2">
    <location>
        <begin position="45"/>
        <end position="323"/>
    </location>
</feature>
<dbReference type="GO" id="GO:0005524">
    <property type="term" value="F:ATP binding"/>
    <property type="evidence" value="ECO:0007669"/>
    <property type="project" value="InterPro"/>
</dbReference>
<accession>A0A2U1P9E7</accession>
<dbReference type="GO" id="GO:0004714">
    <property type="term" value="F:transmembrane receptor protein tyrosine kinase activity"/>
    <property type="evidence" value="ECO:0007669"/>
    <property type="project" value="InterPro"/>
</dbReference>
<dbReference type="Pfam" id="PF07714">
    <property type="entry name" value="PK_Tyr_Ser-Thr"/>
    <property type="match status" value="1"/>
</dbReference>
<dbReference type="InterPro" id="IPR000719">
    <property type="entry name" value="Prot_kinase_dom"/>
</dbReference>
<dbReference type="EMBL" id="PKPP01001479">
    <property type="protein sequence ID" value="PWA82369.1"/>
    <property type="molecule type" value="Genomic_DNA"/>
</dbReference>
<dbReference type="STRING" id="35608.A0A2U1P9E7"/>
<dbReference type="PROSITE" id="PS50011">
    <property type="entry name" value="PROTEIN_KINASE_DOM"/>
    <property type="match status" value="1"/>
</dbReference>
<gene>
    <name evidence="3" type="ORF">CTI12_AA179420</name>
</gene>
<keyword evidence="3" id="KW-0418">Kinase</keyword>
<sequence length="431" mass="49172">MDNWLDRSVCLCVVCDLKTKIHSPPNYLAHLRIPLEVIESATNYFAEENVTGTGGFGKRYKGQLSWSGDLIDITARRLINKEWDEKEKQFWTEISMLSSLQHKNLASILGFCNEVGAETIIYKHDSRGRLDGYLSDPLLLTWVKRLEIGIGLAHALRYIHYDEPRDFSVVHRNISSYTILLNDDWEPKLSQFQHSLKIKAYERHHSFHTDLVGSTKGYTDRTCFETNIVNHKSDIYSFGIVLFELLCGRKSVSDDQDNKYLAPVAIFHYREKILDGIIDPDLQKQMDPRSLNIFAETAYDCLNEELSQRPNMDQIVTRLEKALELQLECENVEHSSVVDEVGGTSSSHEKGSASHFTSTGVESDSSKKTMSSLKYISHFSFKDIESATNDFAPENKIRDNGKVKYVYQGRMLHSGQFIDIVLPNKGGIMVK</sequence>
<dbReference type="InterPro" id="IPR045272">
    <property type="entry name" value="ANXUR1/2-like"/>
</dbReference>
<feature type="region of interest" description="Disordered" evidence="1">
    <location>
        <begin position="339"/>
        <end position="365"/>
    </location>
</feature>
<proteinExistence type="predicted"/>
<evidence type="ECO:0000256" key="1">
    <source>
        <dbReference type="SAM" id="MobiDB-lite"/>
    </source>
</evidence>
<dbReference type="Gene3D" id="3.30.200.20">
    <property type="entry name" value="Phosphorylase Kinase, domain 1"/>
    <property type="match status" value="2"/>
</dbReference>